<reference evidence="2 3" key="1">
    <citation type="submission" date="2016-10" db="EMBL/GenBank/DDBJ databases">
        <authorList>
            <person name="de Groot N.N."/>
        </authorList>
    </citation>
    <scope>NUCLEOTIDE SEQUENCE [LARGE SCALE GENOMIC DNA]</scope>
    <source>
        <strain evidence="2 3">DSM 1801</strain>
    </source>
</reference>
<dbReference type="GO" id="GO:0008745">
    <property type="term" value="F:N-acetylmuramoyl-L-alanine amidase activity"/>
    <property type="evidence" value="ECO:0007669"/>
    <property type="project" value="InterPro"/>
</dbReference>
<feature type="domain" description="MurNAc-LAA" evidence="1">
    <location>
        <begin position="66"/>
        <end position="177"/>
    </location>
</feature>
<organism evidence="2 3">
    <name type="scientific">[Clostridium] polysaccharolyticum</name>
    <dbReference type="NCBI Taxonomy" id="29364"/>
    <lineage>
        <taxon>Bacteria</taxon>
        <taxon>Bacillati</taxon>
        <taxon>Bacillota</taxon>
        <taxon>Clostridia</taxon>
        <taxon>Lachnospirales</taxon>
        <taxon>Lachnospiraceae</taxon>
    </lineage>
</organism>
<evidence type="ECO:0000259" key="1">
    <source>
        <dbReference type="SMART" id="SM00646"/>
    </source>
</evidence>
<accession>A0A1H9YGZ5</accession>
<dbReference type="OrthoDB" id="5344211at2"/>
<name>A0A1H9YGZ5_9FIRM</name>
<dbReference type="RefSeq" id="WP_092475286.1">
    <property type="nucleotide sequence ID" value="NZ_FOHN01000002.1"/>
</dbReference>
<dbReference type="AlphaFoldDB" id="A0A1H9YGZ5"/>
<protein>
    <submittedName>
        <fullName evidence="2">N-acetylmuramoyl-L-alanine amidase</fullName>
    </submittedName>
</protein>
<evidence type="ECO:0000313" key="2">
    <source>
        <dbReference type="EMBL" id="SES68304.1"/>
    </source>
</evidence>
<gene>
    <name evidence="2" type="ORF">SAMN04487772_10215</name>
</gene>
<dbReference type="PANTHER" id="PTHR30404">
    <property type="entry name" value="N-ACETYLMURAMOYL-L-ALANINE AMIDASE"/>
    <property type="match status" value="1"/>
</dbReference>
<dbReference type="InterPro" id="IPR002508">
    <property type="entry name" value="MurNAc-LAA_cat"/>
</dbReference>
<dbReference type="SUPFAM" id="SSF53187">
    <property type="entry name" value="Zn-dependent exopeptidases"/>
    <property type="match status" value="1"/>
</dbReference>
<evidence type="ECO:0000313" key="3">
    <source>
        <dbReference type="Proteomes" id="UP000199800"/>
    </source>
</evidence>
<keyword evidence="3" id="KW-1185">Reference proteome</keyword>
<sequence length="180" mass="19574">MKINIHAGHNAPGKKACGAVGYIDESKEARKVKERVKKMLKAAGNTVHDCTVDNGISQLDVLNKIVKKCNANKVDLDISIHFNACKQDKGDGKTKGVEVLVYNKKGQVTKYAEAIAKEVANALGVTNRGVKEDKSLYFLRKTNAPALLVEVCFVDDKDDVEKYNTDKAAEAIVKAIASVK</sequence>
<dbReference type="InterPro" id="IPR050695">
    <property type="entry name" value="N-acetylmuramoyl_amidase_3"/>
</dbReference>
<dbReference type="Pfam" id="PF01520">
    <property type="entry name" value="Amidase_3"/>
    <property type="match status" value="1"/>
</dbReference>
<dbReference type="EMBL" id="FOHN01000002">
    <property type="protein sequence ID" value="SES68304.1"/>
    <property type="molecule type" value="Genomic_DNA"/>
</dbReference>
<dbReference type="PANTHER" id="PTHR30404:SF8">
    <property type="entry name" value="AUTOLYSIN PH-RELATED"/>
    <property type="match status" value="1"/>
</dbReference>
<dbReference type="STRING" id="29364.SAMN04487772_10215"/>
<dbReference type="CDD" id="cd02696">
    <property type="entry name" value="MurNAc-LAA"/>
    <property type="match status" value="1"/>
</dbReference>
<dbReference type="GO" id="GO:0009253">
    <property type="term" value="P:peptidoglycan catabolic process"/>
    <property type="evidence" value="ECO:0007669"/>
    <property type="project" value="InterPro"/>
</dbReference>
<dbReference type="GO" id="GO:0030288">
    <property type="term" value="C:outer membrane-bounded periplasmic space"/>
    <property type="evidence" value="ECO:0007669"/>
    <property type="project" value="TreeGrafter"/>
</dbReference>
<dbReference type="Gene3D" id="3.40.630.40">
    <property type="entry name" value="Zn-dependent exopeptidases"/>
    <property type="match status" value="1"/>
</dbReference>
<dbReference type="Proteomes" id="UP000199800">
    <property type="component" value="Unassembled WGS sequence"/>
</dbReference>
<dbReference type="SMART" id="SM00646">
    <property type="entry name" value="Ami_3"/>
    <property type="match status" value="1"/>
</dbReference>
<proteinExistence type="predicted"/>